<evidence type="ECO:0000313" key="1">
    <source>
        <dbReference type="EMBL" id="GAH47480.1"/>
    </source>
</evidence>
<gene>
    <name evidence="1" type="ORF">S03H2_38968</name>
</gene>
<sequence>SFWYYMEASPYRGPLLELRFISPDCTDPDGAGHVDITVDTAEIGPTEGSWVQEAVTSSSSYIFFGNNADGSAFSGGAATLGGVAAAINAASTYTDVALWELVRVQVQLGWFYGGGTSTAYIDDIIIEGVTYALEEGDTIGTITIVFPEDFDITAVTNTLSDDDVTVGASSGIGTIASAATDAASVISTTTNDDDTLTIKVPNDIGAGATVQVVVSGVVNADDPDDDYTLWVSTSAETDAVESEEYEIVVPTVGVLPGVVELYNPSGILMDADTGSR</sequence>
<feature type="non-terminal residue" evidence="1">
    <location>
        <position position="1"/>
    </location>
</feature>
<organism evidence="1">
    <name type="scientific">marine sediment metagenome</name>
    <dbReference type="NCBI Taxonomy" id="412755"/>
    <lineage>
        <taxon>unclassified sequences</taxon>
        <taxon>metagenomes</taxon>
        <taxon>ecological metagenomes</taxon>
    </lineage>
</organism>
<reference evidence="1" key="1">
    <citation type="journal article" date="2014" name="Front. Microbiol.">
        <title>High frequency of phylogenetically diverse reductive dehalogenase-homologous genes in deep subseafloor sedimentary metagenomes.</title>
        <authorList>
            <person name="Kawai M."/>
            <person name="Futagami T."/>
            <person name="Toyoda A."/>
            <person name="Takaki Y."/>
            <person name="Nishi S."/>
            <person name="Hori S."/>
            <person name="Arai W."/>
            <person name="Tsubouchi T."/>
            <person name="Morono Y."/>
            <person name="Uchiyama I."/>
            <person name="Ito T."/>
            <person name="Fujiyama A."/>
            <person name="Inagaki F."/>
            <person name="Takami H."/>
        </authorList>
    </citation>
    <scope>NUCLEOTIDE SEQUENCE</scope>
    <source>
        <strain evidence="1">Expedition CK06-06</strain>
    </source>
</reference>
<feature type="non-terminal residue" evidence="1">
    <location>
        <position position="276"/>
    </location>
</feature>
<protein>
    <submittedName>
        <fullName evidence="1">Uncharacterized protein</fullName>
    </submittedName>
</protein>
<accession>X1GRL6</accession>
<name>X1GRL6_9ZZZZ</name>
<comment type="caution">
    <text evidence="1">The sequence shown here is derived from an EMBL/GenBank/DDBJ whole genome shotgun (WGS) entry which is preliminary data.</text>
</comment>
<dbReference type="EMBL" id="BARU01024059">
    <property type="protein sequence ID" value="GAH47480.1"/>
    <property type="molecule type" value="Genomic_DNA"/>
</dbReference>
<proteinExistence type="predicted"/>
<dbReference type="AlphaFoldDB" id="X1GRL6"/>